<protein>
    <submittedName>
        <fullName evidence="1">Uncharacterized protein</fullName>
    </submittedName>
</protein>
<reference evidence="2" key="1">
    <citation type="submission" date="2013-03" db="EMBL/GenBank/DDBJ databases">
        <title>The Genome Sequence of Anopheles dirus WRAIR2.</title>
        <authorList>
            <consortium name="The Broad Institute Genomics Platform"/>
            <person name="Neafsey D.E."/>
            <person name="Walton C."/>
            <person name="Walker B."/>
            <person name="Young S.K."/>
            <person name="Zeng Q."/>
            <person name="Gargeya S."/>
            <person name="Fitzgerald M."/>
            <person name="Haas B."/>
            <person name="Abouelleil A."/>
            <person name="Allen A.W."/>
            <person name="Alvarado L."/>
            <person name="Arachchi H.M."/>
            <person name="Berlin A.M."/>
            <person name="Chapman S.B."/>
            <person name="Gainer-Dewar J."/>
            <person name="Goldberg J."/>
            <person name="Griggs A."/>
            <person name="Gujja S."/>
            <person name="Hansen M."/>
            <person name="Howarth C."/>
            <person name="Imamovic A."/>
            <person name="Ireland A."/>
            <person name="Larimer J."/>
            <person name="McCowan C."/>
            <person name="Murphy C."/>
            <person name="Pearson M."/>
            <person name="Poon T.W."/>
            <person name="Priest M."/>
            <person name="Roberts A."/>
            <person name="Saif S."/>
            <person name="Shea T."/>
            <person name="Sisk P."/>
            <person name="Sykes S."/>
            <person name="Wortman J."/>
            <person name="Nusbaum C."/>
            <person name="Birren B."/>
        </authorList>
    </citation>
    <scope>NUCLEOTIDE SEQUENCE [LARGE SCALE GENOMIC DNA]</scope>
    <source>
        <strain evidence="2">WRAIR2</strain>
    </source>
</reference>
<proteinExistence type="predicted"/>
<dbReference type="Proteomes" id="UP000075884">
    <property type="component" value="Unassembled WGS sequence"/>
</dbReference>
<evidence type="ECO:0000313" key="2">
    <source>
        <dbReference type="Proteomes" id="UP000075884"/>
    </source>
</evidence>
<sequence length="26" mass="3052">MCVCKGWARVSGMLCEFHTQKRCDDF</sequence>
<keyword evidence="2" id="KW-1185">Reference proteome</keyword>
<reference evidence="1" key="2">
    <citation type="submission" date="2020-05" db="UniProtKB">
        <authorList>
            <consortium name="EnsemblMetazoa"/>
        </authorList>
    </citation>
    <scope>IDENTIFICATION</scope>
    <source>
        <strain evidence="1">WRAIR2</strain>
    </source>
</reference>
<organism evidence="1 2">
    <name type="scientific">Anopheles dirus</name>
    <dbReference type="NCBI Taxonomy" id="7168"/>
    <lineage>
        <taxon>Eukaryota</taxon>
        <taxon>Metazoa</taxon>
        <taxon>Ecdysozoa</taxon>
        <taxon>Arthropoda</taxon>
        <taxon>Hexapoda</taxon>
        <taxon>Insecta</taxon>
        <taxon>Pterygota</taxon>
        <taxon>Neoptera</taxon>
        <taxon>Endopterygota</taxon>
        <taxon>Diptera</taxon>
        <taxon>Nematocera</taxon>
        <taxon>Culicoidea</taxon>
        <taxon>Culicidae</taxon>
        <taxon>Anophelinae</taxon>
        <taxon>Anopheles</taxon>
    </lineage>
</organism>
<name>A0A182NYN3_9DIPT</name>
<evidence type="ECO:0000313" key="1">
    <source>
        <dbReference type="EnsemblMetazoa" id="ADIR014927-PA"/>
    </source>
</evidence>
<dbReference type="VEuPathDB" id="VectorBase:ADIR014927"/>
<dbReference type="AlphaFoldDB" id="A0A182NYN3"/>
<dbReference type="EnsemblMetazoa" id="ADIR014927-RA">
    <property type="protein sequence ID" value="ADIR014927-PA"/>
    <property type="gene ID" value="ADIR014927"/>
</dbReference>
<accession>A0A182NYN3</accession>